<proteinExistence type="inferred from homology"/>
<dbReference type="InterPro" id="IPR036736">
    <property type="entry name" value="ACP-like_sf"/>
</dbReference>
<keyword evidence="4" id="KW-0812">Transmembrane</keyword>
<comment type="similarity">
    <text evidence="1">Belongs to the ATP-dependent AMP-binding enzyme family.</text>
</comment>
<dbReference type="Pfam" id="PF00501">
    <property type="entry name" value="AMP-binding"/>
    <property type="match status" value="1"/>
</dbReference>
<protein>
    <submittedName>
        <fullName evidence="6">Non-ribosomal peptide synthetase</fullName>
    </submittedName>
</protein>
<dbReference type="EMBL" id="CP099490">
    <property type="protein sequence ID" value="USQ76644.1"/>
    <property type="molecule type" value="Genomic_DNA"/>
</dbReference>
<sequence length="891" mass="93863">MTTQVRSLPPVLGRSGLRSLTQPTLAEPTLLDTADPADPQAPALVGPDGATLTHGELREHVADLARQLPDPAEGRALVHLPMRNDLASVTAYLAVLESGHCALVTSDDPNRTAPILTAYPPDVTATGDPTAPFAVRPGGPAHLLHPDVVLLLSTSGSTGSPKLVRLSRGNVRSNARAIAAALALRPTDRGITSLPLHYCFGLSVLHSHLVSGGSVAVTDHSVLDRGFWECVDEQQVTTLAVVPHSVELLAGTGELARPHPSLRLVAQAGGRMPKGRVREIAALGRRQGFDLAVMYGQTEATARICVLDPALTQAHPDAVGHPVPGTTLHLDAAVPDAVDGAGEVVVRGPGVMMGYAEHRDDLALGAMLTELRTGDLGRVDEAGILRIVGRRSGFIKVLGLRIDLAVVESALEAEGLDVCVTGDDSGLRVAVAPTAETTPTGEEGSRLAARARRIAAETSGVGVAAVTALAVPLARLENGKVDRAGCDALVRAGVPDECEDTRRGVAVAFGASPTLEVRVAGVLGEVLARDEIDLGASFVELGGDSLTHVQASIRLEEVLGPLPTGWHRRPLRQLVEAGRRGASDGAPVTRRTVETSVLLRAVAVVMICGSHADLFRLLGGAHTLLAVAGFNAARFGLSAPRIPTRWRGTLRMLIGVAVPTMVVALFGMVTHDRYGWGNVLMANWVAGDVTYGKHNELWFIDALVASLIVLTLLLSVPPLARAWRETPWRVAILIAVLGLVPRFAILSVGDGVLRGIMPTTFWLFAIGAAVAHADTRRRRLVTLGLAVVGGITFFPDDPVRNLTILAGIAVLTLVPEVRLPASWVGPISVLAAASLYIYLIQFQILGWVPTALGATLAALAAGCLLWWLAARPVRRLQDLVPVAPSVRPRRK</sequence>
<dbReference type="Proteomes" id="UP001056535">
    <property type="component" value="Chromosome"/>
</dbReference>
<dbReference type="SUPFAM" id="SSF56801">
    <property type="entry name" value="Acetyl-CoA synthetase-like"/>
    <property type="match status" value="1"/>
</dbReference>
<evidence type="ECO:0000313" key="6">
    <source>
        <dbReference type="EMBL" id="USQ76644.1"/>
    </source>
</evidence>
<name>A0ABY4YIQ2_9MICO</name>
<feature type="region of interest" description="Disordered" evidence="3">
    <location>
        <begin position="30"/>
        <end position="50"/>
    </location>
</feature>
<dbReference type="PANTHER" id="PTHR43201">
    <property type="entry name" value="ACYL-COA SYNTHETASE"/>
    <property type="match status" value="1"/>
</dbReference>
<dbReference type="InterPro" id="IPR000873">
    <property type="entry name" value="AMP-dep_synth/lig_dom"/>
</dbReference>
<feature type="transmembrane region" description="Helical" evidence="4">
    <location>
        <begin position="824"/>
        <end position="844"/>
    </location>
</feature>
<dbReference type="Gene3D" id="3.40.50.12780">
    <property type="entry name" value="N-terminal domain of ligase-like"/>
    <property type="match status" value="1"/>
</dbReference>
<evidence type="ECO:0000256" key="1">
    <source>
        <dbReference type="ARBA" id="ARBA00006432"/>
    </source>
</evidence>
<gene>
    <name evidence="6" type="ORF">NF557_01550</name>
</gene>
<feature type="transmembrane region" description="Helical" evidence="4">
    <location>
        <begin position="728"/>
        <end position="749"/>
    </location>
</feature>
<feature type="region of interest" description="Disordered" evidence="3">
    <location>
        <begin position="1"/>
        <end position="20"/>
    </location>
</feature>
<evidence type="ECO:0000313" key="7">
    <source>
        <dbReference type="Proteomes" id="UP001056535"/>
    </source>
</evidence>
<feature type="transmembrane region" description="Helical" evidence="4">
    <location>
        <begin position="850"/>
        <end position="869"/>
    </location>
</feature>
<dbReference type="RefSeq" id="WP_252621348.1">
    <property type="nucleotide sequence ID" value="NZ_CP099490.1"/>
</dbReference>
<evidence type="ECO:0000256" key="2">
    <source>
        <dbReference type="ARBA" id="ARBA00022598"/>
    </source>
</evidence>
<dbReference type="PANTHER" id="PTHR43201:SF5">
    <property type="entry name" value="MEDIUM-CHAIN ACYL-COA LIGASE ACSF2, MITOCHONDRIAL"/>
    <property type="match status" value="1"/>
</dbReference>
<organism evidence="6 7">
    <name type="scientific">Ornithinimicrobium cryptoxanthini</name>
    <dbReference type="NCBI Taxonomy" id="2934161"/>
    <lineage>
        <taxon>Bacteria</taxon>
        <taxon>Bacillati</taxon>
        <taxon>Actinomycetota</taxon>
        <taxon>Actinomycetes</taxon>
        <taxon>Micrococcales</taxon>
        <taxon>Ornithinimicrobiaceae</taxon>
        <taxon>Ornithinimicrobium</taxon>
    </lineage>
</organism>
<reference evidence="6" key="1">
    <citation type="submission" date="2022-06" db="EMBL/GenBank/DDBJ databases">
        <title>Ornithinimicrobium JY.X270.</title>
        <authorList>
            <person name="Huang Y."/>
        </authorList>
    </citation>
    <scope>NUCLEOTIDE SEQUENCE</scope>
    <source>
        <strain evidence="6">JY.X270</strain>
    </source>
</reference>
<dbReference type="InterPro" id="IPR042099">
    <property type="entry name" value="ANL_N_sf"/>
</dbReference>
<evidence type="ECO:0000256" key="3">
    <source>
        <dbReference type="SAM" id="MobiDB-lite"/>
    </source>
</evidence>
<keyword evidence="4" id="KW-0472">Membrane</keyword>
<feature type="transmembrane region" description="Helical" evidence="4">
    <location>
        <begin position="697"/>
        <end position="716"/>
    </location>
</feature>
<feature type="transmembrane region" description="Helical" evidence="4">
    <location>
        <begin position="649"/>
        <end position="669"/>
    </location>
</feature>
<keyword evidence="4" id="KW-1133">Transmembrane helix</keyword>
<dbReference type="Gene3D" id="1.10.1200.10">
    <property type="entry name" value="ACP-like"/>
    <property type="match status" value="1"/>
</dbReference>
<feature type="compositionally biased region" description="Low complexity" evidence="3">
    <location>
        <begin position="30"/>
        <end position="44"/>
    </location>
</feature>
<dbReference type="SUPFAM" id="SSF47336">
    <property type="entry name" value="ACP-like"/>
    <property type="match status" value="1"/>
</dbReference>
<evidence type="ECO:0000256" key="4">
    <source>
        <dbReference type="SAM" id="Phobius"/>
    </source>
</evidence>
<keyword evidence="7" id="KW-1185">Reference proteome</keyword>
<feature type="transmembrane region" description="Helical" evidence="4">
    <location>
        <begin position="755"/>
        <end position="773"/>
    </location>
</feature>
<accession>A0ABY4YIQ2</accession>
<keyword evidence="2" id="KW-0436">Ligase</keyword>
<feature type="transmembrane region" description="Helical" evidence="4">
    <location>
        <begin position="614"/>
        <end position="637"/>
    </location>
</feature>
<feature type="domain" description="AMP-dependent synthetase/ligase" evidence="5">
    <location>
        <begin position="147"/>
        <end position="355"/>
    </location>
</feature>
<evidence type="ECO:0000259" key="5">
    <source>
        <dbReference type="Pfam" id="PF00501"/>
    </source>
</evidence>